<organism evidence="1 2">
    <name type="scientific">Caerostris darwini</name>
    <dbReference type="NCBI Taxonomy" id="1538125"/>
    <lineage>
        <taxon>Eukaryota</taxon>
        <taxon>Metazoa</taxon>
        <taxon>Ecdysozoa</taxon>
        <taxon>Arthropoda</taxon>
        <taxon>Chelicerata</taxon>
        <taxon>Arachnida</taxon>
        <taxon>Araneae</taxon>
        <taxon>Araneomorphae</taxon>
        <taxon>Entelegynae</taxon>
        <taxon>Araneoidea</taxon>
        <taxon>Araneidae</taxon>
        <taxon>Caerostris</taxon>
    </lineage>
</organism>
<evidence type="ECO:0000313" key="1">
    <source>
        <dbReference type="EMBL" id="GIY13979.1"/>
    </source>
</evidence>
<gene>
    <name evidence="1" type="ORF">CDAR_281471</name>
</gene>
<keyword evidence="2" id="KW-1185">Reference proteome</keyword>
<proteinExistence type="predicted"/>
<protein>
    <submittedName>
        <fullName evidence="1">Uncharacterized protein</fullName>
    </submittedName>
</protein>
<name>A0AAV4QYV0_9ARAC</name>
<dbReference type="EMBL" id="BPLQ01005302">
    <property type="protein sequence ID" value="GIY13979.1"/>
    <property type="molecule type" value="Genomic_DNA"/>
</dbReference>
<comment type="caution">
    <text evidence="1">The sequence shown here is derived from an EMBL/GenBank/DDBJ whole genome shotgun (WGS) entry which is preliminary data.</text>
</comment>
<accession>A0AAV4QYV0</accession>
<reference evidence="1 2" key="1">
    <citation type="submission" date="2021-06" db="EMBL/GenBank/DDBJ databases">
        <title>Caerostris darwini draft genome.</title>
        <authorList>
            <person name="Kono N."/>
            <person name="Arakawa K."/>
        </authorList>
    </citation>
    <scope>NUCLEOTIDE SEQUENCE [LARGE SCALE GENOMIC DNA]</scope>
</reference>
<dbReference type="Proteomes" id="UP001054837">
    <property type="component" value="Unassembled WGS sequence"/>
</dbReference>
<sequence length="82" mass="9284">MTDDSKVCFYLRAVAVSAKVLAIPSENPLRWNAFPLWKIIFEYGSEVGGVYFRSTVRETGGGVKDKQKVCERPPFRTAQKEL</sequence>
<dbReference type="AlphaFoldDB" id="A0AAV4QYV0"/>
<evidence type="ECO:0000313" key="2">
    <source>
        <dbReference type="Proteomes" id="UP001054837"/>
    </source>
</evidence>